<sequence length="121" mass="14083">MWGTQRQHAYSPEQCSMVEEAIFLSCLRSKKLQARMSILGWDPFFDQREDPKYHHMFSDVYSHADIYHFILPCRLSEGGSCKYTAPMCLCGTYYIRNMLGGKGLRGGGMWFNGQLRRNDKQ</sequence>
<evidence type="ECO:0000313" key="1">
    <source>
        <dbReference type="EMBL" id="EDM16541.1"/>
    </source>
</evidence>
<dbReference type="Proteomes" id="UP000234681">
    <property type="component" value="Chromosome 7"/>
</dbReference>
<protein>
    <submittedName>
        <fullName evidence="1">RCG59654</fullName>
    </submittedName>
</protein>
<proteinExistence type="predicted"/>
<dbReference type="EMBL" id="CH473950">
    <property type="protein sequence ID" value="EDM16541.1"/>
    <property type="molecule type" value="Genomic_DNA"/>
</dbReference>
<name>A6HQN1_RAT</name>
<gene>
    <name evidence="1" type="ORF">rCG_59654</name>
</gene>
<accession>A6HQN1</accession>
<dbReference type="AlphaFoldDB" id="A6HQN1"/>
<reference evidence="1 2" key="1">
    <citation type="submission" date="2005-09" db="EMBL/GenBank/DDBJ databases">
        <authorList>
            <person name="Mural R.J."/>
            <person name="Li P.W."/>
            <person name="Adams M.D."/>
            <person name="Amanatides P.G."/>
            <person name="Baden-Tillson H."/>
            <person name="Barnstead M."/>
            <person name="Chin S.H."/>
            <person name="Dew I."/>
            <person name="Evans C.A."/>
            <person name="Ferriera S."/>
            <person name="Flanigan M."/>
            <person name="Fosler C."/>
            <person name="Glodek A."/>
            <person name="Gu Z."/>
            <person name="Holt R.A."/>
            <person name="Jennings D."/>
            <person name="Kraft C.L."/>
            <person name="Lu F."/>
            <person name="Nguyen T."/>
            <person name="Nusskern D.R."/>
            <person name="Pfannkoch C.M."/>
            <person name="Sitter C."/>
            <person name="Sutton G.G."/>
            <person name="Venter J.C."/>
            <person name="Wang Z."/>
            <person name="Woodage T."/>
            <person name="Zheng X.H."/>
            <person name="Zhong F."/>
        </authorList>
    </citation>
    <scope>NUCLEOTIDE SEQUENCE [LARGE SCALE GENOMIC DNA]</scope>
    <source>
        <strain>BN</strain>
        <strain evidence="2">Sprague-Dawley</strain>
    </source>
</reference>
<evidence type="ECO:0000313" key="2">
    <source>
        <dbReference type="Proteomes" id="UP000234681"/>
    </source>
</evidence>
<organism evidence="1 2">
    <name type="scientific">Rattus norvegicus</name>
    <name type="common">Rat</name>
    <dbReference type="NCBI Taxonomy" id="10116"/>
    <lineage>
        <taxon>Eukaryota</taxon>
        <taxon>Metazoa</taxon>
        <taxon>Chordata</taxon>
        <taxon>Craniata</taxon>
        <taxon>Vertebrata</taxon>
        <taxon>Euteleostomi</taxon>
        <taxon>Mammalia</taxon>
        <taxon>Eutheria</taxon>
        <taxon>Euarchontoglires</taxon>
        <taxon>Glires</taxon>
        <taxon>Rodentia</taxon>
        <taxon>Myomorpha</taxon>
        <taxon>Muroidea</taxon>
        <taxon>Muridae</taxon>
        <taxon>Murinae</taxon>
        <taxon>Rattus</taxon>
    </lineage>
</organism>